<comment type="caution">
    <text evidence="1">The sequence shown here is derived from an EMBL/GenBank/DDBJ whole genome shotgun (WGS) entry which is preliminary data.</text>
</comment>
<accession>A0A0G1RZW5</accession>
<organism evidence="1 2">
    <name type="scientific">Candidatus Amesbacteria bacterium GW2011_GWA1_47_16</name>
    <dbReference type="NCBI Taxonomy" id="1618353"/>
    <lineage>
        <taxon>Bacteria</taxon>
        <taxon>Candidatus Amesiibacteriota</taxon>
    </lineage>
</organism>
<feature type="non-terminal residue" evidence="1">
    <location>
        <position position="39"/>
    </location>
</feature>
<gene>
    <name evidence="1" type="ORF">UX87_C0043G0008</name>
</gene>
<dbReference type="Proteomes" id="UP000034364">
    <property type="component" value="Unassembled WGS sequence"/>
</dbReference>
<sequence length="39" mass="4058">MLVKVRSVANVGLESVPIEVEVDVAEQGFPGFTIVGLAS</sequence>
<protein>
    <submittedName>
        <fullName evidence="1">Competence protein ComM-like protein</fullName>
    </submittedName>
</protein>
<reference evidence="1 2" key="1">
    <citation type="journal article" date="2015" name="Nature">
        <title>rRNA introns, odd ribosomes, and small enigmatic genomes across a large radiation of phyla.</title>
        <authorList>
            <person name="Brown C.T."/>
            <person name="Hug L.A."/>
            <person name="Thomas B.C."/>
            <person name="Sharon I."/>
            <person name="Castelle C.J."/>
            <person name="Singh A."/>
            <person name="Wilkins M.J."/>
            <person name="Williams K.H."/>
            <person name="Banfield J.F."/>
        </authorList>
    </citation>
    <scope>NUCLEOTIDE SEQUENCE [LARGE SCALE GENOMIC DNA]</scope>
</reference>
<dbReference type="EMBL" id="LCNV01000043">
    <property type="protein sequence ID" value="KKU62829.1"/>
    <property type="molecule type" value="Genomic_DNA"/>
</dbReference>
<proteinExistence type="predicted"/>
<evidence type="ECO:0000313" key="1">
    <source>
        <dbReference type="EMBL" id="KKU62829.1"/>
    </source>
</evidence>
<dbReference type="AlphaFoldDB" id="A0A0G1RZW5"/>
<evidence type="ECO:0000313" key="2">
    <source>
        <dbReference type="Proteomes" id="UP000034364"/>
    </source>
</evidence>
<name>A0A0G1RZW5_9BACT</name>